<accession>A0A7M4DT21</accession>
<evidence type="ECO:0000313" key="1">
    <source>
        <dbReference type="EMBL" id="VZO40615.1"/>
    </source>
</evidence>
<dbReference type="Proteomes" id="UP000419743">
    <property type="component" value="Unassembled WGS sequence"/>
</dbReference>
<reference evidence="1 2" key="1">
    <citation type="submission" date="2019-11" db="EMBL/GenBank/DDBJ databases">
        <authorList>
            <person name="Criscuolo A."/>
        </authorList>
    </citation>
    <scope>NUCLEOTIDE SEQUENCE [LARGE SCALE GENOMIC DNA]</scope>
    <source>
        <strain evidence="1">CIP111667</strain>
    </source>
</reference>
<organism evidence="1 2">
    <name type="scientific">Occultella aeris</name>
    <dbReference type="NCBI Taxonomy" id="2761496"/>
    <lineage>
        <taxon>Bacteria</taxon>
        <taxon>Bacillati</taxon>
        <taxon>Actinomycetota</taxon>
        <taxon>Actinomycetes</taxon>
        <taxon>Micrococcales</taxon>
        <taxon>Ruaniaceae</taxon>
        <taxon>Occultella</taxon>
    </lineage>
</organism>
<gene>
    <name evidence="1" type="ORF">HALOF300_05323</name>
</gene>
<protein>
    <submittedName>
        <fullName evidence="1">Uncharacterized protein</fullName>
    </submittedName>
</protein>
<dbReference type="Gene3D" id="3.40.50.300">
    <property type="entry name" value="P-loop containing nucleotide triphosphate hydrolases"/>
    <property type="match status" value="1"/>
</dbReference>
<dbReference type="EMBL" id="CACRYJ010000071">
    <property type="protein sequence ID" value="VZO40615.1"/>
    <property type="molecule type" value="Genomic_DNA"/>
</dbReference>
<dbReference type="SUPFAM" id="SSF52540">
    <property type="entry name" value="P-loop containing nucleoside triphosphate hydrolases"/>
    <property type="match status" value="1"/>
</dbReference>
<sequence length="203" mass="22492">MLLSLTGASGAGKSTTLAHLTAMNWAQPIVCVEFDSVGVPPDADTAWRHAVIEQWVKRALAAQDEGSHVLLCGQVPIGELLAAPSADRLDGIAACVLHCSPEVRRARLLERREPEDSLEHHVAFGEWFHGHAVDPTFHPEVIRVDSPVPMRWERWQDWRSDDPRWPAHVVETDGLTPVQVAQCVVTWARDVLTQGALRLSAER</sequence>
<proteinExistence type="predicted"/>
<name>A0A7M4DT21_9MICO</name>
<dbReference type="AlphaFoldDB" id="A0A7M4DT21"/>
<dbReference type="RefSeq" id="WP_231955796.1">
    <property type="nucleotide sequence ID" value="NZ_CACRYJ010000071.1"/>
</dbReference>
<keyword evidence="2" id="KW-1185">Reference proteome</keyword>
<evidence type="ECO:0000313" key="2">
    <source>
        <dbReference type="Proteomes" id="UP000419743"/>
    </source>
</evidence>
<comment type="caution">
    <text evidence="1">The sequence shown here is derived from an EMBL/GenBank/DDBJ whole genome shotgun (WGS) entry which is preliminary data.</text>
</comment>
<dbReference type="InterPro" id="IPR027417">
    <property type="entry name" value="P-loop_NTPase"/>
</dbReference>